<evidence type="ECO:0000313" key="8">
    <source>
        <dbReference type="Proteomes" id="UP000324022"/>
    </source>
</evidence>
<dbReference type="Gene3D" id="3.90.120.10">
    <property type="entry name" value="DNA Methylase, subunit A, domain 2"/>
    <property type="match status" value="1"/>
</dbReference>
<dbReference type="PROSITE" id="PS00094">
    <property type="entry name" value="C5_MTASE_1"/>
    <property type="match status" value="1"/>
</dbReference>
<dbReference type="GO" id="GO:0044027">
    <property type="term" value="P:negative regulation of gene expression via chromosomal CpG island methylation"/>
    <property type="evidence" value="ECO:0007669"/>
    <property type="project" value="TreeGrafter"/>
</dbReference>
<dbReference type="InterPro" id="IPR018117">
    <property type="entry name" value="C5_DNA_meth_AS"/>
</dbReference>
<dbReference type="Gene3D" id="3.40.50.150">
    <property type="entry name" value="Vaccinia Virus protein VP39"/>
    <property type="match status" value="1"/>
</dbReference>
<dbReference type="EMBL" id="OOIN01000033">
    <property type="protein sequence ID" value="SPO30379.1"/>
    <property type="molecule type" value="Genomic_DNA"/>
</dbReference>
<dbReference type="InterPro" id="IPR050390">
    <property type="entry name" value="C5-Methyltransferase"/>
</dbReference>
<feature type="active site" evidence="4">
    <location>
        <position position="406"/>
    </location>
</feature>
<evidence type="ECO:0000256" key="6">
    <source>
        <dbReference type="RuleBase" id="RU000417"/>
    </source>
</evidence>
<dbReference type="EC" id="2.1.1.37" evidence="6"/>
<dbReference type="OrthoDB" id="5376140at2759"/>
<dbReference type="SUPFAM" id="SSF53335">
    <property type="entry name" value="S-adenosyl-L-methionine-dependent methyltransferases"/>
    <property type="match status" value="1"/>
</dbReference>
<evidence type="ECO:0000256" key="5">
    <source>
        <dbReference type="RuleBase" id="RU000416"/>
    </source>
</evidence>
<dbReference type="PROSITE" id="PS00095">
    <property type="entry name" value="C5_MTASE_2"/>
    <property type="match status" value="1"/>
</dbReference>
<comment type="similarity">
    <text evidence="4 5">Belongs to the class I-like SAM-binding methyltransferase superfamily. C5-methyltransferase family.</text>
</comment>
<dbReference type="PANTHER" id="PTHR10629:SF52">
    <property type="entry name" value="DNA (CYTOSINE-5)-METHYLTRANSFERASE 1"/>
    <property type="match status" value="1"/>
</dbReference>
<keyword evidence="3 4" id="KW-0949">S-adenosyl-L-methionine</keyword>
<proteinExistence type="inferred from homology"/>
<evidence type="ECO:0000313" key="7">
    <source>
        <dbReference type="EMBL" id="SPO30379.1"/>
    </source>
</evidence>
<evidence type="ECO:0000256" key="2">
    <source>
        <dbReference type="ARBA" id="ARBA00022679"/>
    </source>
</evidence>
<protein>
    <recommendedName>
        <fullName evidence="6">Cytosine-specific methyltransferase</fullName>
        <ecNumber evidence="6">2.1.1.37</ecNumber>
    </recommendedName>
</protein>
<name>A0A5C3EMB2_9BASI</name>
<dbReference type="PRINTS" id="PR00105">
    <property type="entry name" value="C5METTRFRASE"/>
</dbReference>
<accession>A0A5C3EMB2</accession>
<dbReference type="PANTHER" id="PTHR10629">
    <property type="entry name" value="CYTOSINE-SPECIFIC METHYLTRANSFERASE"/>
    <property type="match status" value="1"/>
</dbReference>
<dbReference type="GO" id="GO:0032259">
    <property type="term" value="P:methylation"/>
    <property type="evidence" value="ECO:0007669"/>
    <property type="project" value="UniProtKB-KW"/>
</dbReference>
<evidence type="ECO:0000256" key="1">
    <source>
        <dbReference type="ARBA" id="ARBA00022603"/>
    </source>
</evidence>
<organism evidence="7 8">
    <name type="scientific">Ustilago trichophora</name>
    <dbReference type="NCBI Taxonomy" id="86804"/>
    <lineage>
        <taxon>Eukaryota</taxon>
        <taxon>Fungi</taxon>
        <taxon>Dikarya</taxon>
        <taxon>Basidiomycota</taxon>
        <taxon>Ustilaginomycotina</taxon>
        <taxon>Ustilaginomycetes</taxon>
        <taxon>Ustilaginales</taxon>
        <taxon>Ustilaginaceae</taxon>
        <taxon>Ustilago</taxon>
    </lineage>
</organism>
<gene>
    <name evidence="7" type="ORF">UTRI_06309</name>
</gene>
<keyword evidence="8" id="KW-1185">Reference proteome</keyword>
<comment type="catalytic activity">
    <reaction evidence="6">
        <text>a 2'-deoxycytidine in DNA + S-adenosyl-L-methionine = a 5-methyl-2'-deoxycytidine in DNA + S-adenosyl-L-homocysteine + H(+)</text>
        <dbReference type="Rhea" id="RHEA:13681"/>
        <dbReference type="Rhea" id="RHEA-COMP:11369"/>
        <dbReference type="Rhea" id="RHEA-COMP:11370"/>
        <dbReference type="ChEBI" id="CHEBI:15378"/>
        <dbReference type="ChEBI" id="CHEBI:57856"/>
        <dbReference type="ChEBI" id="CHEBI:59789"/>
        <dbReference type="ChEBI" id="CHEBI:85452"/>
        <dbReference type="ChEBI" id="CHEBI:85454"/>
        <dbReference type="EC" id="2.1.1.37"/>
    </reaction>
</comment>
<reference evidence="7 8" key="1">
    <citation type="submission" date="2018-03" db="EMBL/GenBank/DDBJ databases">
        <authorList>
            <person name="Guldener U."/>
        </authorList>
    </citation>
    <scope>NUCLEOTIDE SEQUENCE [LARGE SCALE GENOMIC DNA]</scope>
    <source>
        <strain evidence="7 8">NBRC100155</strain>
    </source>
</reference>
<dbReference type="InterPro" id="IPR001525">
    <property type="entry name" value="C5_MeTfrase"/>
</dbReference>
<sequence length="790" mass="88019">MTPQTSCEHKLIRTTRSVAAVLSSDFGIRSGYEIVDQSPTQFRPSSLRSTIVGSTTEAIALRCFFEHQTHEDRGKRIRVCPISDPPLSIVRVGDIVEARYVSSQRYFLVLSLSLRTVWGAEVALSTKTMLHNVAAENEVFLTQTKITISASIITRRIDPNSVVLRYAWEESRPAFVGLNEWAARSTHNEAEKPVVYHEGDFVLLTPQDDGRLLDIAQVHRIRKMEVYVRHLGRQSPRAAEFKHDRLLIPADELIRMERASFNPVAICHVSLLTASASSWSADTTEFFVPEEKSHLLRSDCIQCTNTHRKERQKRHGTPPLTALELMCGAGGLSIGLDLSGACETKFALDADADSAKTFHTHHPMAKVYCGDAGDALQLAVSGQHPAEGTQFPQRGEVDLIAAGPPCQGFSRKNQMASREAAERDSRNLLVCTVLGWVDHLRPKYLILENVEGFTAAKLGGHDQGMVKLVIKSLLQLGYGVTCGYVQAGSFGCPQSRKRFVLIAAREGLKLPSLPRPTHDFLGKSVVRFYWMDGDGTSHASESSRVPTAVLPAVTVMDAINDLPMFDWKDPHMIYAGPDAIELERQEQGICQLEVVSGEPTGFAHVAYQHGPQNSYQERMRVFEGQMTRSVTQHQTSDYAGHLVERVVNVDLEPGANYDSWSQPSVNKPALLNRSQGETDHWNDEHFQFERLDGDRYFKTLMTTVPAHGSMLHPTQRRLLTVRECARAQGFPDWVDFHTDTNMRSAYRQIGNAVPIPLANALGKSLIAARMTDSRLLEESKASRIIDNVFD</sequence>
<keyword evidence="2 4" id="KW-0808">Transferase</keyword>
<dbReference type="GO" id="GO:0003677">
    <property type="term" value="F:DNA binding"/>
    <property type="evidence" value="ECO:0007669"/>
    <property type="project" value="TreeGrafter"/>
</dbReference>
<dbReference type="NCBIfam" id="TIGR00675">
    <property type="entry name" value="dcm"/>
    <property type="match status" value="1"/>
</dbReference>
<dbReference type="GO" id="GO:0005634">
    <property type="term" value="C:nucleus"/>
    <property type="evidence" value="ECO:0007669"/>
    <property type="project" value="TreeGrafter"/>
</dbReference>
<dbReference type="Pfam" id="PF00145">
    <property type="entry name" value="DNA_methylase"/>
    <property type="match status" value="2"/>
</dbReference>
<dbReference type="InterPro" id="IPR031303">
    <property type="entry name" value="C5_meth_CS"/>
</dbReference>
<dbReference type="PROSITE" id="PS51679">
    <property type="entry name" value="SAM_MT_C5"/>
    <property type="match status" value="1"/>
</dbReference>
<dbReference type="Proteomes" id="UP000324022">
    <property type="component" value="Unassembled WGS sequence"/>
</dbReference>
<keyword evidence="1 4" id="KW-0489">Methyltransferase</keyword>
<evidence type="ECO:0000256" key="3">
    <source>
        <dbReference type="ARBA" id="ARBA00022691"/>
    </source>
</evidence>
<dbReference type="GO" id="GO:0003886">
    <property type="term" value="F:DNA (cytosine-5-)-methyltransferase activity"/>
    <property type="evidence" value="ECO:0007669"/>
    <property type="project" value="UniProtKB-EC"/>
</dbReference>
<evidence type="ECO:0000256" key="4">
    <source>
        <dbReference type="PROSITE-ProRule" id="PRU01016"/>
    </source>
</evidence>
<dbReference type="InterPro" id="IPR029063">
    <property type="entry name" value="SAM-dependent_MTases_sf"/>
</dbReference>
<dbReference type="AlphaFoldDB" id="A0A5C3EMB2"/>